<evidence type="ECO:0000256" key="10">
    <source>
        <dbReference type="ARBA" id="ARBA00023170"/>
    </source>
</evidence>
<dbReference type="InterPro" id="IPR028082">
    <property type="entry name" value="Peripla_BP_I"/>
</dbReference>
<evidence type="ECO:0000256" key="9">
    <source>
        <dbReference type="ARBA" id="ARBA00023136"/>
    </source>
</evidence>
<evidence type="ECO:0000256" key="15">
    <source>
        <dbReference type="PIRNR" id="PIRNR037090"/>
    </source>
</evidence>
<feature type="chain" id="PRO_5043968685" description="Glutamate receptor" evidence="18">
    <location>
        <begin position="33"/>
        <end position="926"/>
    </location>
</feature>
<evidence type="ECO:0000259" key="19">
    <source>
        <dbReference type="SMART" id="SM00079"/>
    </source>
</evidence>
<dbReference type="FunFam" id="3.40.190.10:FF:000103">
    <property type="entry name" value="Glutamate receptor"/>
    <property type="match status" value="1"/>
</dbReference>
<evidence type="ECO:0000256" key="5">
    <source>
        <dbReference type="ARBA" id="ARBA00022692"/>
    </source>
</evidence>
<dbReference type="InterPro" id="IPR015683">
    <property type="entry name" value="Ionotropic_Glu_rcpt"/>
</dbReference>
<dbReference type="CDD" id="cd13686">
    <property type="entry name" value="GluR_Plant"/>
    <property type="match status" value="1"/>
</dbReference>
<keyword evidence="9 15" id="KW-0472">Membrane</keyword>
<comment type="subunit">
    <text evidence="3">May form heteromers.</text>
</comment>
<dbReference type="InterPro" id="IPR044440">
    <property type="entry name" value="GABAb_receptor_plant_PBP1"/>
</dbReference>
<dbReference type="FunFam" id="3.40.190.10:FF:000195">
    <property type="entry name" value="Glutamate receptor 2.7"/>
    <property type="match status" value="1"/>
</dbReference>
<evidence type="ECO:0000256" key="16">
    <source>
        <dbReference type="SAM" id="MobiDB-lite"/>
    </source>
</evidence>
<dbReference type="FunFam" id="1.10.287.70:FF:000037">
    <property type="entry name" value="Glutamate receptor"/>
    <property type="match status" value="1"/>
</dbReference>
<reference evidence="20" key="1">
    <citation type="submission" date="2020-06" db="EMBL/GenBank/DDBJ databases">
        <authorList>
            <person name="Li T."/>
            <person name="Hu X."/>
            <person name="Zhang T."/>
            <person name="Song X."/>
            <person name="Zhang H."/>
            <person name="Dai N."/>
            <person name="Sheng W."/>
            <person name="Hou X."/>
            <person name="Wei L."/>
        </authorList>
    </citation>
    <scope>NUCLEOTIDE SEQUENCE</scope>
    <source>
        <strain evidence="20">G01</strain>
        <tissue evidence="20">Leaf</tissue>
    </source>
</reference>
<dbReference type="PANTHER" id="PTHR34836">
    <property type="entry name" value="OS06G0188250 PROTEIN"/>
    <property type="match status" value="1"/>
</dbReference>
<comment type="caution">
    <text evidence="20">The sequence shown here is derived from an EMBL/GenBank/DDBJ whole genome shotgun (WGS) entry which is preliminary data.</text>
</comment>
<sequence length="926" mass="102993">MAKEPVSHALFCALFSILSFQIFLMNWGMAQGTTTDISVGVVLDMDIPVSQMSLNCISMALSEFYATHGYYKTRLALSTRDSNGTVIGAAAAALDLLKNVEVQAIIGPLFSVQANFLIELGDKAQVPIITFSATSPSLSSRRSPYFIRATLNDSSQVQPITAIIEAFGWREVVPIYVDNEFGEGMIPYLTDALENINVRVPYRSVIPLLASDEQIVAELYKLMTMQTRVFVVHMLVPLGFRLFAKAQQLGMMTESYAWIITDSMADVLNSVDPSVMESMLGVIGVQSYVPKTDELDAFTNRYKKRLLQNNPPGLRPGLDTFGLRAYDSAIALAIAVEKAKLTNARFKKAKFSGNSTELEAIGVSNSGPRLIQALSSTTFRGLAGNFQLVEGQLQTPPYQIINVVGPGARVIGYWTKENGIIKGLNVTNANTYSTSKSNFAPIIWPGDTTSPPKDNTTKVEGYCIDVFDAVITSLKYAVPYEYIPFAKPDHESAGSYNDLVYQVHVGNFDAVVGDVTIRANRSQYVDFTLPYTETGVSMVAKVTHNERKNAWIFLKPLTWQLWLTSFCTFVFIGFLIWILEHRINSEFSGSIHHQIGMIFWFGFSTMVFAQKEKIISNLARFLLIIWFLVVLILTQSYTASLTSMLTVQQLQPTYTDFTLLIKNKENVGYQKGSFVFELLKKMNFDESRLVAYNSPDEMNELFCKGSENGGIAAAFDETPYIKMFLAKYCSEYTMVGPMYKTAGFGFVFPKGSPLVPDVSSAILNVTEGEKLVEIERAWFSDKTTCLSGASSSQSLGLESFQGLFVIVLILGVSVLIVYVIMFLYQNWDVVTDAEPNATIWAIILMLLQRFFTLDRNAADADPTAILNRIHEQVQQFAGRDPNARDFLNIAGVAEEREMEIREAPGNVEERPPNPEEEPPQPVNPNQ</sequence>
<name>A0AAW2MJ54_9LAMI</name>
<comment type="function">
    <text evidence="14">Glutamate-gated receptor that probably acts as a non-selective cation channel. May be involved in light-signal transduction and calcium homeostasis via the regulation of calcium influx into cells.</text>
</comment>
<feature type="transmembrane region" description="Helical" evidence="17">
    <location>
        <begin position="559"/>
        <end position="579"/>
    </location>
</feature>
<keyword evidence="11" id="KW-0325">Glycoprotein</keyword>
<feature type="region of interest" description="Disordered" evidence="16">
    <location>
        <begin position="897"/>
        <end position="926"/>
    </location>
</feature>
<dbReference type="Gene3D" id="3.40.50.2300">
    <property type="match status" value="2"/>
</dbReference>
<reference evidence="20" key="2">
    <citation type="journal article" date="2024" name="Plant">
        <title>Genomic evolution and insights into agronomic trait innovations of Sesamum species.</title>
        <authorList>
            <person name="Miao H."/>
            <person name="Wang L."/>
            <person name="Qu L."/>
            <person name="Liu H."/>
            <person name="Sun Y."/>
            <person name="Le M."/>
            <person name="Wang Q."/>
            <person name="Wei S."/>
            <person name="Zheng Y."/>
            <person name="Lin W."/>
            <person name="Duan Y."/>
            <person name="Cao H."/>
            <person name="Xiong S."/>
            <person name="Wang X."/>
            <person name="Wei L."/>
            <person name="Li C."/>
            <person name="Ma Q."/>
            <person name="Ju M."/>
            <person name="Zhao R."/>
            <person name="Li G."/>
            <person name="Mu C."/>
            <person name="Tian Q."/>
            <person name="Mei H."/>
            <person name="Zhang T."/>
            <person name="Gao T."/>
            <person name="Zhang H."/>
        </authorList>
    </citation>
    <scope>NUCLEOTIDE SEQUENCE</scope>
    <source>
        <strain evidence="20">G01</strain>
    </source>
</reference>
<keyword evidence="12 15" id="KW-1071">Ligand-gated ion channel</keyword>
<dbReference type="Gene3D" id="3.40.190.10">
    <property type="entry name" value="Periplasmic binding protein-like II"/>
    <property type="match status" value="2"/>
</dbReference>
<evidence type="ECO:0000256" key="11">
    <source>
        <dbReference type="ARBA" id="ARBA00023180"/>
    </source>
</evidence>
<comment type="function">
    <text evidence="15">Glutamate-gated receptor that probably acts as non-selective cation channel.</text>
</comment>
<evidence type="ECO:0000256" key="1">
    <source>
        <dbReference type="ARBA" id="ARBA00004141"/>
    </source>
</evidence>
<dbReference type="InterPro" id="IPR001320">
    <property type="entry name" value="Iontro_rcpt_C"/>
</dbReference>
<dbReference type="AlphaFoldDB" id="A0AAW2MJ54"/>
<feature type="transmembrane region" description="Helical" evidence="17">
    <location>
        <begin position="614"/>
        <end position="634"/>
    </location>
</feature>
<gene>
    <name evidence="20" type="ORF">Sangu_1637300</name>
</gene>
<dbReference type="InterPro" id="IPR001828">
    <property type="entry name" value="ANF_lig-bd_rcpt"/>
</dbReference>
<evidence type="ECO:0000256" key="7">
    <source>
        <dbReference type="ARBA" id="ARBA00022989"/>
    </source>
</evidence>
<dbReference type="GO" id="GO:0016020">
    <property type="term" value="C:membrane"/>
    <property type="evidence" value="ECO:0007669"/>
    <property type="project" value="UniProtKB-SubCell"/>
</dbReference>
<dbReference type="EMBL" id="JACGWK010000010">
    <property type="protein sequence ID" value="KAL0330918.1"/>
    <property type="molecule type" value="Genomic_DNA"/>
</dbReference>
<keyword evidence="5 17" id="KW-0812">Transmembrane</keyword>
<evidence type="ECO:0000256" key="14">
    <source>
        <dbReference type="ARBA" id="ARBA00049638"/>
    </source>
</evidence>
<dbReference type="Pfam" id="PF10613">
    <property type="entry name" value="Lig_chan-Glu_bd"/>
    <property type="match status" value="1"/>
</dbReference>
<dbReference type="PIRSF" id="PIRSF037090">
    <property type="entry name" value="Iontro_Glu-like_rcpt_pln"/>
    <property type="match status" value="1"/>
</dbReference>
<evidence type="ECO:0000256" key="6">
    <source>
        <dbReference type="ARBA" id="ARBA00022729"/>
    </source>
</evidence>
<dbReference type="Gene3D" id="1.10.287.70">
    <property type="match status" value="1"/>
</dbReference>
<comment type="subcellular location">
    <subcellularLocation>
        <location evidence="1">Membrane</location>
        <topology evidence="1">Multi-pass membrane protein</topology>
    </subcellularLocation>
</comment>
<evidence type="ECO:0000256" key="2">
    <source>
        <dbReference type="ARBA" id="ARBA00008685"/>
    </source>
</evidence>
<comment type="similarity">
    <text evidence="2 15">Belongs to the glutamate-gated ion channel (TC 1.A.10.1) family.</text>
</comment>
<dbReference type="SMART" id="SM00079">
    <property type="entry name" value="PBPe"/>
    <property type="match status" value="1"/>
</dbReference>
<protein>
    <recommendedName>
        <fullName evidence="15">Glutamate receptor</fullName>
    </recommendedName>
</protein>
<dbReference type="Pfam" id="PF00060">
    <property type="entry name" value="Lig_chan"/>
    <property type="match status" value="1"/>
</dbReference>
<accession>A0AAW2MJ54</accession>
<evidence type="ECO:0000313" key="20">
    <source>
        <dbReference type="EMBL" id="KAL0330918.1"/>
    </source>
</evidence>
<dbReference type="SUPFAM" id="SSF53850">
    <property type="entry name" value="Periplasmic binding protein-like II"/>
    <property type="match status" value="1"/>
</dbReference>
<evidence type="ECO:0000256" key="3">
    <source>
        <dbReference type="ARBA" id="ARBA00011095"/>
    </source>
</evidence>
<dbReference type="InterPro" id="IPR019594">
    <property type="entry name" value="Glu/Gly-bd"/>
</dbReference>
<evidence type="ECO:0000256" key="13">
    <source>
        <dbReference type="ARBA" id="ARBA00023303"/>
    </source>
</evidence>
<evidence type="ECO:0000256" key="17">
    <source>
        <dbReference type="SAM" id="Phobius"/>
    </source>
</evidence>
<dbReference type="CDD" id="cd19990">
    <property type="entry name" value="PBP1_GABAb_receptor_plant"/>
    <property type="match status" value="1"/>
</dbReference>
<evidence type="ECO:0000256" key="4">
    <source>
        <dbReference type="ARBA" id="ARBA00022448"/>
    </source>
</evidence>
<feature type="signal peptide" evidence="18">
    <location>
        <begin position="1"/>
        <end position="32"/>
    </location>
</feature>
<dbReference type="PANTHER" id="PTHR34836:SF1">
    <property type="entry name" value="OS09G0428600 PROTEIN"/>
    <property type="match status" value="1"/>
</dbReference>
<feature type="transmembrane region" description="Helical" evidence="17">
    <location>
        <begin position="591"/>
        <end position="608"/>
    </location>
</feature>
<feature type="transmembrane region" description="Helical" evidence="17">
    <location>
        <begin position="803"/>
        <end position="825"/>
    </location>
</feature>
<proteinExistence type="inferred from homology"/>
<feature type="compositionally biased region" description="Basic and acidic residues" evidence="16">
    <location>
        <begin position="897"/>
        <end position="913"/>
    </location>
</feature>
<keyword evidence="8 15" id="KW-0406">Ion transport</keyword>
<keyword evidence="4 15" id="KW-0813">Transport</keyword>
<evidence type="ECO:0000256" key="8">
    <source>
        <dbReference type="ARBA" id="ARBA00023065"/>
    </source>
</evidence>
<evidence type="ECO:0000256" key="18">
    <source>
        <dbReference type="SAM" id="SignalP"/>
    </source>
</evidence>
<dbReference type="InterPro" id="IPR017103">
    <property type="entry name" value="Iontropic_Glu_rcpt_pln"/>
</dbReference>
<feature type="domain" description="Ionotropic glutamate receptor C-terminal" evidence="19">
    <location>
        <begin position="429"/>
        <end position="781"/>
    </location>
</feature>
<dbReference type="FunFam" id="3.40.50.2300:FF:000169">
    <property type="entry name" value="Glutamate receptor"/>
    <property type="match status" value="1"/>
</dbReference>
<evidence type="ECO:0000256" key="12">
    <source>
        <dbReference type="ARBA" id="ARBA00023286"/>
    </source>
</evidence>
<feature type="transmembrane region" description="Helical" evidence="17">
    <location>
        <begin position="837"/>
        <end position="853"/>
    </location>
</feature>
<organism evidence="20">
    <name type="scientific">Sesamum angustifolium</name>
    <dbReference type="NCBI Taxonomy" id="2727405"/>
    <lineage>
        <taxon>Eukaryota</taxon>
        <taxon>Viridiplantae</taxon>
        <taxon>Streptophyta</taxon>
        <taxon>Embryophyta</taxon>
        <taxon>Tracheophyta</taxon>
        <taxon>Spermatophyta</taxon>
        <taxon>Magnoliopsida</taxon>
        <taxon>eudicotyledons</taxon>
        <taxon>Gunneridae</taxon>
        <taxon>Pentapetalae</taxon>
        <taxon>asterids</taxon>
        <taxon>lamiids</taxon>
        <taxon>Lamiales</taxon>
        <taxon>Pedaliaceae</taxon>
        <taxon>Sesamum</taxon>
    </lineage>
</organism>
<keyword evidence="6 18" id="KW-0732">Signal</keyword>
<dbReference type="GO" id="GO:0015276">
    <property type="term" value="F:ligand-gated monoatomic ion channel activity"/>
    <property type="evidence" value="ECO:0007669"/>
    <property type="project" value="InterPro"/>
</dbReference>
<keyword evidence="10 15" id="KW-0675">Receptor</keyword>
<keyword evidence="13 15" id="KW-0407">Ion channel</keyword>
<dbReference type="SUPFAM" id="SSF53822">
    <property type="entry name" value="Periplasmic binding protein-like I"/>
    <property type="match status" value="1"/>
</dbReference>
<keyword evidence="7 17" id="KW-1133">Transmembrane helix</keyword>
<dbReference type="Pfam" id="PF01094">
    <property type="entry name" value="ANF_receptor"/>
    <property type="match status" value="1"/>
</dbReference>